<dbReference type="Proteomes" id="UP000177737">
    <property type="component" value="Unassembled WGS sequence"/>
</dbReference>
<feature type="transmembrane region" description="Helical" evidence="2">
    <location>
        <begin position="377"/>
        <end position="399"/>
    </location>
</feature>
<feature type="transmembrane region" description="Helical" evidence="2">
    <location>
        <begin position="37"/>
        <end position="56"/>
    </location>
</feature>
<reference evidence="3 4" key="1">
    <citation type="journal article" date="2016" name="Nat. Commun.">
        <title>Thousands of microbial genomes shed light on interconnected biogeochemical processes in an aquifer system.</title>
        <authorList>
            <person name="Anantharaman K."/>
            <person name="Brown C.T."/>
            <person name="Hug L.A."/>
            <person name="Sharon I."/>
            <person name="Castelle C.J."/>
            <person name="Probst A.J."/>
            <person name="Thomas B.C."/>
            <person name="Singh A."/>
            <person name="Wilkins M.J."/>
            <person name="Karaoz U."/>
            <person name="Brodie E.L."/>
            <person name="Williams K.H."/>
            <person name="Hubbard S.S."/>
            <person name="Banfield J.F."/>
        </authorList>
    </citation>
    <scope>NUCLEOTIDE SEQUENCE [LARGE SCALE GENOMIC DNA]</scope>
</reference>
<evidence type="ECO:0000256" key="1">
    <source>
        <dbReference type="SAM" id="MobiDB-lite"/>
    </source>
</evidence>
<dbReference type="EMBL" id="MGFN01000001">
    <property type="protein sequence ID" value="OGM07822.1"/>
    <property type="molecule type" value="Genomic_DNA"/>
</dbReference>
<feature type="transmembrane region" description="Helical" evidence="2">
    <location>
        <begin position="281"/>
        <end position="305"/>
    </location>
</feature>
<gene>
    <name evidence="3" type="ORF">A2129_01760</name>
</gene>
<feature type="transmembrane region" description="Helical" evidence="2">
    <location>
        <begin position="125"/>
        <end position="147"/>
    </location>
</feature>
<feature type="transmembrane region" description="Helical" evidence="2">
    <location>
        <begin position="68"/>
        <end position="87"/>
    </location>
</feature>
<feature type="transmembrane region" description="Helical" evidence="2">
    <location>
        <begin position="326"/>
        <end position="357"/>
    </location>
</feature>
<feature type="transmembrane region" description="Helical" evidence="2">
    <location>
        <begin position="93"/>
        <end position="113"/>
    </location>
</feature>
<keyword evidence="2" id="KW-0472">Membrane</keyword>
<organism evidence="3 4">
    <name type="scientific">Candidatus Woesebacteria bacterium GWC1_42_13</name>
    <dbReference type="NCBI Taxonomy" id="1802475"/>
    <lineage>
        <taxon>Bacteria</taxon>
        <taxon>Candidatus Woeseibacteriota</taxon>
    </lineage>
</organism>
<feature type="region of interest" description="Disordered" evidence="1">
    <location>
        <begin position="613"/>
        <end position="661"/>
    </location>
</feature>
<keyword evidence="2" id="KW-1133">Transmembrane helix</keyword>
<feature type="transmembrane region" description="Helical" evidence="2">
    <location>
        <begin position="167"/>
        <end position="184"/>
    </location>
</feature>
<evidence type="ECO:0000313" key="4">
    <source>
        <dbReference type="Proteomes" id="UP000177737"/>
    </source>
</evidence>
<dbReference type="SUPFAM" id="SSF48452">
    <property type="entry name" value="TPR-like"/>
    <property type="match status" value="1"/>
</dbReference>
<feature type="transmembrane region" description="Helical" evidence="2">
    <location>
        <begin position="12"/>
        <end position="31"/>
    </location>
</feature>
<feature type="compositionally biased region" description="Pro residues" evidence="1">
    <location>
        <begin position="652"/>
        <end position="661"/>
    </location>
</feature>
<evidence type="ECO:0000256" key="2">
    <source>
        <dbReference type="SAM" id="Phobius"/>
    </source>
</evidence>
<accession>A0A1F7WYA8</accession>
<sequence length="661" mass="71148">MQVLLEKLEKYLVYATVFLLPLALLPISPNIFTPGRLAVLAIGVGLLLLVKAVRVILSGKLEFQVGSLDFPVLLLAASYLLSAILRTPNKMEAYLLPGTATAFVGGALLYYLINQMGASEKKALLTILLAASSIFALILLLGVSGTLSSISGLPAAVRSAGFTPDGGYLPAAIFLGALLPLGISEFLREKAMLKKGVAIVFIILTGLALSASIYQMLPGKPFSPRFPSFGVTWNVAVDSLKQSPVLGIGPGNYITAFSRFKPIAYNSTDLWPVRFATGRDFYLTALTEIGLLGLAALLILVYSVFRVVRREMKEGELSSLRSYPETISLCLLLILLAFFPVTILVSILLFILLSLFAKTTHTSLNLTSVGVSGASSRLPSLIVSLPVILAVALFTFYMGRTLVAEYTFKEGIDALARGDGQATYDKVRTAIRLNPQVDRYHSIFSQVNLAIARNLAQKADLTEAERTTLTQLVQQAINEGKAAVVLNPARAGNWEVLAGIYRAIMPIAEGADNFAVQTYSQAVALDPLNPNLRISLGGVHYGLKQYGEAVRVMELAVATKPDLANGHYNLAFAYRDNGEIDKAITQMTLVLSLIQDKNSQDFLTAQKELEDLQAKKSAEAQGGESLTPPQGEETVPPLEPPLELPEESQPPEGEPSPSPTP</sequence>
<keyword evidence="2" id="KW-0812">Transmembrane</keyword>
<comment type="caution">
    <text evidence="3">The sequence shown here is derived from an EMBL/GenBank/DDBJ whole genome shotgun (WGS) entry which is preliminary data.</text>
</comment>
<protein>
    <submittedName>
        <fullName evidence="3">Uncharacterized protein</fullName>
    </submittedName>
</protein>
<dbReference type="InterPro" id="IPR011990">
    <property type="entry name" value="TPR-like_helical_dom_sf"/>
</dbReference>
<dbReference type="AlphaFoldDB" id="A0A1F7WYA8"/>
<dbReference type="Gene3D" id="1.25.40.10">
    <property type="entry name" value="Tetratricopeptide repeat domain"/>
    <property type="match status" value="1"/>
</dbReference>
<proteinExistence type="predicted"/>
<evidence type="ECO:0000313" key="3">
    <source>
        <dbReference type="EMBL" id="OGM07822.1"/>
    </source>
</evidence>
<name>A0A1F7WYA8_9BACT</name>
<feature type="transmembrane region" description="Helical" evidence="2">
    <location>
        <begin position="196"/>
        <end position="217"/>
    </location>
</feature>